<dbReference type="Gene3D" id="3.50.50.60">
    <property type="entry name" value="FAD/NAD(P)-binding domain"/>
    <property type="match status" value="1"/>
</dbReference>
<evidence type="ECO:0000313" key="1">
    <source>
        <dbReference type="EMBL" id="ARW57036.1"/>
    </source>
</evidence>
<protein>
    <submittedName>
        <fullName evidence="1">Putative tryptophan halogenase</fullName>
    </submittedName>
</protein>
<dbReference type="GeneID" id="65107894"/>
<evidence type="ECO:0000313" key="2">
    <source>
        <dbReference type="Proteomes" id="UP000225351"/>
    </source>
</evidence>
<proteinExistence type="predicted"/>
<name>A0A1Z1LWL6_9CAUD</name>
<dbReference type="SUPFAM" id="SSF51905">
    <property type="entry name" value="FAD/NAD(P)-binding domain"/>
    <property type="match status" value="1"/>
</dbReference>
<accession>A0A1Z1LWL6</accession>
<dbReference type="InterPro" id="IPR006905">
    <property type="entry name" value="Flavin_halogenase"/>
</dbReference>
<sequence length="523" mass="59596">MMKTEKIVIVGGGTAGWMTAATIVATHPYKQITVVESPDVPRIGVGESTLQLLRSWMHVVGIQDSDFMAACDATYKLSVKFTGFSNENDKTGFHYPFGSPHFFPDSYSGLNDWRMKKALYPNTPVQDFAKSYYPQMALIDAGKLDYNEEGKFGNFDVKQDSAFHVDAVKFANWLRDEYCIPRGVNHIPATVTSVDVGEEGIERIYLDDAGRFITSDVYIDCTGFKSLLIGDALGEEFVSFNDQLPNNRAWAARVPYSDKETEMKPYTDCVALSNGWVWNTPTWTRIGMGYVYSDNYVSKEDALQEFKDHLVSLGKEIDDLEFRDLSFRVGIHKRTWVKNCIAIGLSAGFMEPLEGNGLLTIHEFALKLVRILGREYITQYDRDIYNTAVFKYFSEFADFVSAHYVFSQRRDTPYWKDTAKIPLNHRGMACDGARFMGLSVLKDNPEEYYDGMNFVAIGLGYDRITPSMLKEIEFYNNINAESIVGKIDYQWNQMKAKLHEFARECPSHYQFLKDGIYANVPEE</sequence>
<dbReference type="InterPro" id="IPR033856">
    <property type="entry name" value="Trp_halogen"/>
</dbReference>
<reference evidence="1 2" key="1">
    <citation type="submission" date="2017-04" db="EMBL/GenBank/DDBJ databases">
        <title>Isolation and Genetic Analysis of a Novel Cyanophage S-H35 from the Bohai Sea.</title>
        <authorList>
            <person name="Xu X."/>
        </authorList>
    </citation>
    <scope>NUCLEOTIDE SEQUENCE [LARGE SCALE GENOMIC DNA]</scope>
</reference>
<dbReference type="InterPro" id="IPR036188">
    <property type="entry name" value="FAD/NAD-bd_sf"/>
</dbReference>
<dbReference type="InterPro" id="IPR050816">
    <property type="entry name" value="Flavin-dep_Halogenase_NPB"/>
</dbReference>
<dbReference type="SMR" id="A0A1Z1LWL6"/>
<dbReference type="Proteomes" id="UP000225351">
    <property type="component" value="Segment"/>
</dbReference>
<dbReference type="PANTHER" id="PTHR43747:SF4">
    <property type="entry name" value="FLAVIN-DEPENDENT TRYPTOPHAN HALOGENASE"/>
    <property type="match status" value="1"/>
</dbReference>
<keyword evidence="2" id="KW-1185">Reference proteome</keyword>
<organism evidence="1 2">
    <name type="scientific">Synechococcus phage S-H35</name>
    <dbReference type="NCBI Taxonomy" id="1983572"/>
    <lineage>
        <taxon>Viruses</taxon>
        <taxon>Duplodnaviria</taxon>
        <taxon>Heunggongvirae</taxon>
        <taxon>Uroviricota</taxon>
        <taxon>Caudoviricetes</taxon>
        <taxon>Pantevenvirales</taxon>
        <taxon>Kyanoviridae</taxon>
        <taxon>Shandvirus</taxon>
        <taxon>Shandvirus sh35</taxon>
    </lineage>
</organism>
<dbReference type="PANTHER" id="PTHR43747">
    <property type="entry name" value="FAD-BINDING PROTEIN"/>
    <property type="match status" value="1"/>
</dbReference>
<dbReference type="PIRSF" id="PIRSF011396">
    <property type="entry name" value="Trp_halogenase"/>
    <property type="match status" value="1"/>
</dbReference>
<dbReference type="RefSeq" id="YP_010090422.1">
    <property type="nucleotide sequence ID" value="NC_055719.1"/>
</dbReference>
<dbReference type="GO" id="GO:0004497">
    <property type="term" value="F:monooxygenase activity"/>
    <property type="evidence" value="ECO:0007669"/>
    <property type="project" value="InterPro"/>
</dbReference>
<dbReference type="EMBL" id="KY945241">
    <property type="protein sequence ID" value="ARW57036.1"/>
    <property type="molecule type" value="Genomic_RNA"/>
</dbReference>
<dbReference type="Pfam" id="PF04820">
    <property type="entry name" value="Trp_halogenase"/>
    <property type="match status" value="1"/>
</dbReference>
<dbReference type="KEGG" id="vg:65107894"/>